<reference evidence="1" key="1">
    <citation type="submission" date="2019-11" db="EMBL/GenBank/DDBJ databases">
        <title>Nori genome reveals adaptations in red seaweeds to the harsh intertidal environment.</title>
        <authorList>
            <person name="Wang D."/>
            <person name="Mao Y."/>
        </authorList>
    </citation>
    <scope>NUCLEOTIDE SEQUENCE</scope>
    <source>
        <tissue evidence="1">Gametophyte</tissue>
    </source>
</reference>
<proteinExistence type="predicted"/>
<name>A0ACC3BUT7_PYRYE</name>
<gene>
    <name evidence="1" type="ORF">I4F81_003815</name>
</gene>
<evidence type="ECO:0000313" key="2">
    <source>
        <dbReference type="Proteomes" id="UP000798662"/>
    </source>
</evidence>
<evidence type="ECO:0000313" key="1">
    <source>
        <dbReference type="EMBL" id="KAK1861231.1"/>
    </source>
</evidence>
<organism evidence="1 2">
    <name type="scientific">Pyropia yezoensis</name>
    <name type="common">Susabi-nori</name>
    <name type="synonym">Porphyra yezoensis</name>
    <dbReference type="NCBI Taxonomy" id="2788"/>
    <lineage>
        <taxon>Eukaryota</taxon>
        <taxon>Rhodophyta</taxon>
        <taxon>Bangiophyceae</taxon>
        <taxon>Bangiales</taxon>
        <taxon>Bangiaceae</taxon>
        <taxon>Pyropia</taxon>
    </lineage>
</organism>
<keyword evidence="2" id="KW-1185">Reference proteome</keyword>
<protein>
    <submittedName>
        <fullName evidence="1">Uncharacterized protein</fullName>
    </submittedName>
</protein>
<dbReference type="EMBL" id="CM020618">
    <property type="protein sequence ID" value="KAK1861231.1"/>
    <property type="molecule type" value="Genomic_DNA"/>
</dbReference>
<comment type="caution">
    <text evidence="1">The sequence shown here is derived from an EMBL/GenBank/DDBJ whole genome shotgun (WGS) entry which is preliminary data.</text>
</comment>
<sequence>MGICGKDLIKDGWFSERGALWPGQAMSLEVTEVLYSGRSDFQDLLVFTNPTYGTVLVLDGVIQVTTRDEFAYQEMIAHLPLYAHPNPVDVLVIGGGDGGVLREVLKHPSVRRAVLVEIDAAVVEVSKRFLPALAAGYDDPRVEVIIADGAAYMEDHANAYDVIITDSSDPIGPAEVLFQPPFYAAMARCLRAGGLACCQGECMWLHLGLIRPLLTACRRVFPTVGYAYTAVPTYPSGQIGFVVCAKAAGATPAVSARSPPPDVQARLQYYSPAVHRAAFVLPEFARRAVEGEGEETPAAGGDKKEDP</sequence>
<accession>A0ACC3BUT7</accession>
<dbReference type="Proteomes" id="UP000798662">
    <property type="component" value="Chromosome 1"/>
</dbReference>